<evidence type="ECO:0000313" key="11">
    <source>
        <dbReference type="EMBL" id="MDI9233806.1"/>
    </source>
</evidence>
<evidence type="ECO:0000256" key="7">
    <source>
        <dbReference type="ARBA" id="ARBA00023004"/>
    </source>
</evidence>
<keyword evidence="2" id="KW-0813">Transport</keyword>
<dbReference type="SUPFAM" id="SSF46626">
    <property type="entry name" value="Cytochrome c"/>
    <property type="match status" value="2"/>
</dbReference>
<organism evidence="11 12">
    <name type="scientific">Limnohabitans lacus</name>
    <dbReference type="NCBI Taxonomy" id="3045173"/>
    <lineage>
        <taxon>Bacteria</taxon>
        <taxon>Pseudomonadati</taxon>
        <taxon>Pseudomonadota</taxon>
        <taxon>Betaproteobacteria</taxon>
        <taxon>Burkholderiales</taxon>
        <taxon>Comamonadaceae</taxon>
        <taxon>Limnohabitans</taxon>
    </lineage>
</organism>
<name>A0ABT6X6W2_9BURK</name>
<evidence type="ECO:0000256" key="4">
    <source>
        <dbReference type="ARBA" id="ARBA00022723"/>
    </source>
</evidence>
<evidence type="ECO:0000256" key="3">
    <source>
        <dbReference type="ARBA" id="ARBA00022617"/>
    </source>
</evidence>
<dbReference type="PROSITE" id="PS51007">
    <property type="entry name" value="CYTC"/>
    <property type="match status" value="2"/>
</dbReference>
<dbReference type="PANTHER" id="PTHR33751:SF9">
    <property type="entry name" value="CYTOCHROME C4"/>
    <property type="match status" value="1"/>
</dbReference>
<evidence type="ECO:0000256" key="9">
    <source>
        <dbReference type="SAM" id="SignalP"/>
    </source>
</evidence>
<dbReference type="PANTHER" id="PTHR33751">
    <property type="entry name" value="CBB3-TYPE CYTOCHROME C OXIDASE SUBUNIT FIXP"/>
    <property type="match status" value="1"/>
</dbReference>
<evidence type="ECO:0000259" key="10">
    <source>
        <dbReference type="PROSITE" id="PS51007"/>
    </source>
</evidence>
<dbReference type="InterPro" id="IPR036909">
    <property type="entry name" value="Cyt_c-like_dom_sf"/>
</dbReference>
<keyword evidence="6" id="KW-0249">Electron transport</keyword>
<sequence length="210" mass="22139">MKSIVSILMSATVSALVAGSALANPAAAPASAKPDLAKGEAAYAMCASCHAADGNSTTPVNPKLSQQHPEYLIKQLHEFKSGKRANAVMSGMAAGLSDDDMRNIAYWLASKQAKPGFAKDKDTVALGERIYRGGIPDRQIAACASCHSPNGAGMPAQYPRVSGQHADYTAAQLVQFRDGVRKNSVQMTQVAAKMNDREIKAVADYMAGLR</sequence>
<protein>
    <submittedName>
        <fullName evidence="11">C-type cytochrome</fullName>
    </submittedName>
</protein>
<accession>A0ABT6X6W2</accession>
<keyword evidence="12" id="KW-1185">Reference proteome</keyword>
<keyword evidence="4 8" id="KW-0479">Metal-binding</keyword>
<dbReference type="PIRSF" id="PIRSF000005">
    <property type="entry name" value="Cytochrome_c4"/>
    <property type="match status" value="1"/>
</dbReference>
<evidence type="ECO:0000256" key="5">
    <source>
        <dbReference type="ARBA" id="ARBA00022764"/>
    </source>
</evidence>
<dbReference type="Proteomes" id="UP001431902">
    <property type="component" value="Unassembled WGS sequence"/>
</dbReference>
<evidence type="ECO:0000256" key="8">
    <source>
        <dbReference type="PROSITE-ProRule" id="PRU00433"/>
    </source>
</evidence>
<feature type="domain" description="Cytochrome c" evidence="10">
    <location>
        <begin position="34"/>
        <end position="112"/>
    </location>
</feature>
<dbReference type="InterPro" id="IPR050597">
    <property type="entry name" value="Cytochrome_c_Oxidase_Subunit"/>
</dbReference>
<evidence type="ECO:0000256" key="2">
    <source>
        <dbReference type="ARBA" id="ARBA00022448"/>
    </source>
</evidence>
<dbReference type="Gene3D" id="1.10.760.10">
    <property type="entry name" value="Cytochrome c-like domain"/>
    <property type="match status" value="2"/>
</dbReference>
<gene>
    <name evidence="11" type="ORF">QLQ16_08155</name>
</gene>
<dbReference type="InterPro" id="IPR024167">
    <property type="entry name" value="Cytochrome_c4-like"/>
</dbReference>
<dbReference type="Pfam" id="PF00034">
    <property type="entry name" value="Cytochrom_C"/>
    <property type="match status" value="2"/>
</dbReference>
<feature type="domain" description="Cytochrome c" evidence="10">
    <location>
        <begin position="122"/>
        <end position="210"/>
    </location>
</feature>
<keyword evidence="9" id="KW-0732">Signal</keyword>
<comment type="subcellular location">
    <subcellularLocation>
        <location evidence="1">Periplasm</location>
    </subcellularLocation>
</comment>
<keyword evidence="5" id="KW-0574">Periplasm</keyword>
<reference evidence="11" key="1">
    <citation type="submission" date="2023-05" db="EMBL/GenBank/DDBJ databases">
        <title>Limnohabitans sp. strain HM2-2 Genome sequencing and assembly.</title>
        <authorList>
            <person name="Jung Y."/>
        </authorList>
    </citation>
    <scope>NUCLEOTIDE SEQUENCE</scope>
    <source>
        <strain evidence="11">HM2-2</strain>
    </source>
</reference>
<feature type="signal peptide" evidence="9">
    <location>
        <begin position="1"/>
        <end position="23"/>
    </location>
</feature>
<keyword evidence="3 8" id="KW-0349">Heme</keyword>
<evidence type="ECO:0000313" key="12">
    <source>
        <dbReference type="Proteomes" id="UP001431902"/>
    </source>
</evidence>
<proteinExistence type="predicted"/>
<comment type="caution">
    <text evidence="11">The sequence shown here is derived from an EMBL/GenBank/DDBJ whole genome shotgun (WGS) entry which is preliminary data.</text>
</comment>
<keyword evidence="7 8" id="KW-0408">Iron</keyword>
<evidence type="ECO:0000256" key="6">
    <source>
        <dbReference type="ARBA" id="ARBA00022982"/>
    </source>
</evidence>
<evidence type="ECO:0000256" key="1">
    <source>
        <dbReference type="ARBA" id="ARBA00004418"/>
    </source>
</evidence>
<feature type="chain" id="PRO_5046351501" evidence="9">
    <location>
        <begin position="24"/>
        <end position="210"/>
    </location>
</feature>
<dbReference type="InterPro" id="IPR009056">
    <property type="entry name" value="Cyt_c-like_dom"/>
</dbReference>
<dbReference type="RefSeq" id="WP_283224199.1">
    <property type="nucleotide sequence ID" value="NZ_JASGBH010000005.1"/>
</dbReference>
<dbReference type="EMBL" id="JASGBH010000005">
    <property type="protein sequence ID" value="MDI9233806.1"/>
    <property type="molecule type" value="Genomic_DNA"/>
</dbReference>